<keyword evidence="5" id="KW-1185">Reference proteome</keyword>
<feature type="signal peptide" evidence="2">
    <location>
        <begin position="1"/>
        <end position="24"/>
    </location>
</feature>
<gene>
    <name evidence="4" type="ORF">AB7878_03350</name>
</gene>
<evidence type="ECO:0000313" key="4">
    <source>
        <dbReference type="EMBL" id="MEY2181442.1"/>
    </source>
</evidence>
<dbReference type="InterPro" id="IPR025392">
    <property type="entry name" value="DUF4124"/>
</dbReference>
<keyword evidence="2" id="KW-0732">Signal</keyword>
<evidence type="ECO:0000313" key="5">
    <source>
        <dbReference type="Proteomes" id="UP001562159"/>
    </source>
</evidence>
<feature type="compositionally biased region" description="Low complexity" evidence="1">
    <location>
        <begin position="103"/>
        <end position="133"/>
    </location>
</feature>
<proteinExistence type="predicted"/>
<dbReference type="EMBL" id="JBGBPY010000001">
    <property type="protein sequence ID" value="MEY2181442.1"/>
    <property type="molecule type" value="Genomic_DNA"/>
</dbReference>
<evidence type="ECO:0000256" key="2">
    <source>
        <dbReference type="SAM" id="SignalP"/>
    </source>
</evidence>
<protein>
    <submittedName>
        <fullName evidence="4">DUF4124 domain-containing protein</fullName>
    </submittedName>
</protein>
<organism evidence="4 5">
    <name type="scientific">Rhodanobacter humi</name>
    <dbReference type="NCBI Taxonomy" id="1888173"/>
    <lineage>
        <taxon>Bacteria</taxon>
        <taxon>Pseudomonadati</taxon>
        <taxon>Pseudomonadota</taxon>
        <taxon>Gammaproteobacteria</taxon>
        <taxon>Lysobacterales</taxon>
        <taxon>Rhodanobacteraceae</taxon>
        <taxon>Rhodanobacter</taxon>
    </lineage>
</organism>
<sequence length="219" mass="24168">MNRLPALASALLALLALAPFDAGAQDIYKCMQGGQVAYTDRPCPAGKGELLHQADATETIDYYLRLGQDSLATAWAKSHHLDALYRERLAIHQAAEEARAEQARQTAELAQQQAEQARAQARQTAALQAQAEQATEREQLQAENDALREQNATYQAELSQPTYLVPPYGWAGSRPYPPFHPPRFDRHEPGQPHARPPPPVRDQPRVKSCTTLAGGRVQC</sequence>
<name>A0ABV4AM11_9GAMM</name>
<reference evidence="4 5" key="1">
    <citation type="submission" date="2024-07" db="EMBL/GenBank/DDBJ databases">
        <title>Molecular mechanisms and environmental adaptations of flagellar loss and biofilm growth of Rhodanobacter under environmental stress.</title>
        <authorList>
            <person name="Chen M."/>
        </authorList>
    </citation>
    <scope>NUCLEOTIDE SEQUENCE [LARGE SCALE GENOMIC DNA]</scope>
    <source>
        <strain evidence="4 5">RS22</strain>
    </source>
</reference>
<dbReference type="Proteomes" id="UP001562159">
    <property type="component" value="Unassembled WGS sequence"/>
</dbReference>
<feature type="region of interest" description="Disordered" evidence="1">
    <location>
        <begin position="102"/>
        <end position="141"/>
    </location>
</feature>
<comment type="caution">
    <text evidence="4">The sequence shown here is derived from an EMBL/GenBank/DDBJ whole genome shotgun (WGS) entry which is preliminary data.</text>
</comment>
<evidence type="ECO:0000259" key="3">
    <source>
        <dbReference type="Pfam" id="PF13511"/>
    </source>
</evidence>
<evidence type="ECO:0000256" key="1">
    <source>
        <dbReference type="SAM" id="MobiDB-lite"/>
    </source>
</evidence>
<dbReference type="Pfam" id="PF13511">
    <property type="entry name" value="DUF4124"/>
    <property type="match status" value="1"/>
</dbReference>
<feature type="domain" description="DUF4124" evidence="3">
    <location>
        <begin position="14"/>
        <end position="48"/>
    </location>
</feature>
<feature type="region of interest" description="Disordered" evidence="1">
    <location>
        <begin position="176"/>
        <end position="206"/>
    </location>
</feature>
<accession>A0ABV4AM11</accession>
<feature type="chain" id="PRO_5046200577" evidence="2">
    <location>
        <begin position="25"/>
        <end position="219"/>
    </location>
</feature>